<dbReference type="PANTHER" id="PTHR43297:SF2">
    <property type="entry name" value="DIPEPTIDE TRANSPORT ATP-BINDING PROTEIN DPPD"/>
    <property type="match status" value="1"/>
</dbReference>
<comment type="similarity">
    <text evidence="3">Belongs to the ABC transporter superfamily.</text>
</comment>
<dbReference type="InterPro" id="IPR013563">
    <property type="entry name" value="Oligopep_ABC_C"/>
</dbReference>
<dbReference type="InterPro" id="IPR003439">
    <property type="entry name" value="ABC_transporter-like_ATP-bd"/>
</dbReference>
<dbReference type="InterPro" id="IPR035906">
    <property type="entry name" value="MetI-like_sf"/>
</dbReference>
<dbReference type="GO" id="GO:0055085">
    <property type="term" value="P:transmembrane transport"/>
    <property type="evidence" value="ECO:0007669"/>
    <property type="project" value="InterPro"/>
</dbReference>
<name>A0A6N7Z019_9PSEU</name>
<comment type="similarity">
    <text evidence="11">Belongs to the binding-protein-dependent transport system permease family.</text>
</comment>
<keyword evidence="5" id="KW-1003">Cell membrane</keyword>
<feature type="domain" description="ABC transmembrane type-1" evidence="13">
    <location>
        <begin position="89"/>
        <end position="278"/>
    </location>
</feature>
<dbReference type="AlphaFoldDB" id="A0A6N7Z019"/>
<protein>
    <submittedName>
        <fullName evidence="14">ATP-binding cassette domain-containing protein</fullName>
    </submittedName>
</protein>
<dbReference type="CDD" id="cd06261">
    <property type="entry name" value="TM_PBP2"/>
    <property type="match status" value="1"/>
</dbReference>
<evidence type="ECO:0000256" key="5">
    <source>
        <dbReference type="ARBA" id="ARBA00022475"/>
    </source>
</evidence>
<dbReference type="CDD" id="cd03257">
    <property type="entry name" value="ABC_NikE_OppD_transporters"/>
    <property type="match status" value="1"/>
</dbReference>
<feature type="domain" description="ABC transporter" evidence="12">
    <location>
        <begin position="318"/>
        <end position="566"/>
    </location>
</feature>
<evidence type="ECO:0000256" key="6">
    <source>
        <dbReference type="ARBA" id="ARBA00022692"/>
    </source>
</evidence>
<organism evidence="14 15">
    <name type="scientific">Amycolatopsis pithecellobii</name>
    <dbReference type="NCBI Taxonomy" id="664692"/>
    <lineage>
        <taxon>Bacteria</taxon>
        <taxon>Bacillati</taxon>
        <taxon>Actinomycetota</taxon>
        <taxon>Actinomycetes</taxon>
        <taxon>Pseudonocardiales</taxon>
        <taxon>Pseudonocardiaceae</taxon>
        <taxon>Amycolatopsis</taxon>
    </lineage>
</organism>
<proteinExistence type="inferred from homology"/>
<evidence type="ECO:0000313" key="14">
    <source>
        <dbReference type="EMBL" id="MTD52734.1"/>
    </source>
</evidence>
<dbReference type="InterPro" id="IPR000515">
    <property type="entry name" value="MetI-like"/>
</dbReference>
<dbReference type="SUPFAM" id="SSF52540">
    <property type="entry name" value="P-loop containing nucleoside triphosphate hydrolases"/>
    <property type="match status" value="1"/>
</dbReference>
<dbReference type="InterPro" id="IPR003593">
    <property type="entry name" value="AAA+_ATPase"/>
</dbReference>
<gene>
    <name evidence="14" type="ORF">GKO32_01885</name>
</gene>
<evidence type="ECO:0000256" key="2">
    <source>
        <dbReference type="ARBA" id="ARBA00004202"/>
    </source>
</evidence>
<dbReference type="GO" id="GO:0005524">
    <property type="term" value="F:ATP binding"/>
    <property type="evidence" value="ECO:0007669"/>
    <property type="project" value="UniProtKB-KW"/>
</dbReference>
<keyword evidence="6 11" id="KW-0812">Transmembrane</keyword>
<keyword evidence="9 11" id="KW-1133">Transmembrane helix</keyword>
<dbReference type="NCBIfam" id="TIGR01727">
    <property type="entry name" value="oligo_HPY"/>
    <property type="match status" value="1"/>
</dbReference>
<feature type="transmembrane region" description="Helical" evidence="11">
    <location>
        <begin position="153"/>
        <end position="171"/>
    </location>
</feature>
<keyword evidence="4 11" id="KW-0813">Transport</keyword>
<dbReference type="GO" id="GO:0015833">
    <property type="term" value="P:peptide transport"/>
    <property type="evidence" value="ECO:0007669"/>
    <property type="project" value="InterPro"/>
</dbReference>
<reference evidence="14 15" key="1">
    <citation type="submission" date="2019-11" db="EMBL/GenBank/DDBJ databases">
        <title>Draft genome of Amycolatopsis RM579.</title>
        <authorList>
            <person name="Duangmal K."/>
            <person name="Mingma R."/>
        </authorList>
    </citation>
    <scope>NUCLEOTIDE SEQUENCE [LARGE SCALE GENOMIC DNA]</scope>
    <source>
        <strain evidence="14 15">RM579</strain>
    </source>
</reference>
<dbReference type="InterPro" id="IPR025966">
    <property type="entry name" value="OppC_N"/>
</dbReference>
<evidence type="ECO:0000256" key="3">
    <source>
        <dbReference type="ARBA" id="ARBA00005417"/>
    </source>
</evidence>
<dbReference type="Pfam" id="PF08352">
    <property type="entry name" value="oligo_HPY"/>
    <property type="match status" value="1"/>
</dbReference>
<dbReference type="GO" id="GO:0005886">
    <property type="term" value="C:plasma membrane"/>
    <property type="evidence" value="ECO:0007669"/>
    <property type="project" value="UniProtKB-SubCell"/>
</dbReference>
<dbReference type="GO" id="GO:0016887">
    <property type="term" value="F:ATP hydrolysis activity"/>
    <property type="evidence" value="ECO:0007669"/>
    <property type="project" value="InterPro"/>
</dbReference>
<feature type="transmembrane region" description="Helical" evidence="11">
    <location>
        <begin position="128"/>
        <end position="147"/>
    </location>
</feature>
<dbReference type="InterPro" id="IPR017871">
    <property type="entry name" value="ABC_transporter-like_CS"/>
</dbReference>
<feature type="transmembrane region" description="Helical" evidence="11">
    <location>
        <begin position="93"/>
        <end position="116"/>
    </location>
</feature>
<dbReference type="InterPro" id="IPR027417">
    <property type="entry name" value="P-loop_NTPase"/>
</dbReference>
<dbReference type="Pfam" id="PF00528">
    <property type="entry name" value="BPD_transp_1"/>
    <property type="match status" value="1"/>
</dbReference>
<keyword evidence="7" id="KW-0547">Nucleotide-binding</keyword>
<dbReference type="PROSITE" id="PS50893">
    <property type="entry name" value="ABC_TRANSPORTER_2"/>
    <property type="match status" value="1"/>
</dbReference>
<evidence type="ECO:0000259" key="13">
    <source>
        <dbReference type="PROSITE" id="PS50928"/>
    </source>
</evidence>
<feature type="transmembrane region" description="Helical" evidence="11">
    <location>
        <begin position="259"/>
        <end position="281"/>
    </location>
</feature>
<dbReference type="Pfam" id="PF00005">
    <property type="entry name" value="ABC_tran"/>
    <property type="match status" value="1"/>
</dbReference>
<evidence type="ECO:0000256" key="9">
    <source>
        <dbReference type="ARBA" id="ARBA00022989"/>
    </source>
</evidence>
<dbReference type="Pfam" id="PF12911">
    <property type="entry name" value="OppC_N"/>
    <property type="match status" value="1"/>
</dbReference>
<feature type="transmembrane region" description="Helical" evidence="11">
    <location>
        <begin position="28"/>
        <end position="50"/>
    </location>
</feature>
<keyword evidence="10 11" id="KW-0472">Membrane</keyword>
<keyword evidence="8 14" id="KW-0067">ATP-binding</keyword>
<dbReference type="Gene3D" id="1.10.3720.10">
    <property type="entry name" value="MetI-like"/>
    <property type="match status" value="1"/>
</dbReference>
<dbReference type="FunFam" id="3.40.50.300:FF:000016">
    <property type="entry name" value="Oligopeptide ABC transporter ATP-binding component"/>
    <property type="match status" value="1"/>
</dbReference>
<dbReference type="PANTHER" id="PTHR43297">
    <property type="entry name" value="OLIGOPEPTIDE TRANSPORT ATP-BINDING PROTEIN APPD"/>
    <property type="match status" value="1"/>
</dbReference>
<evidence type="ECO:0000256" key="10">
    <source>
        <dbReference type="ARBA" id="ARBA00023136"/>
    </source>
</evidence>
<evidence type="ECO:0000256" key="1">
    <source>
        <dbReference type="ARBA" id="ARBA00004141"/>
    </source>
</evidence>
<sequence length="640" mass="67525">MTVALLPVATAPTARRDNTWLRVLRRPLGAVSLVFLALLVLAVAAAPLIAPYGPLTQDLQATFAGPSAQHLLGTDNLGRDILSRLLHGGQVSLLGVAYAVAVLLIGGVPTGLVAGYHRGRIDAVVVRVTDVVLAIPVIITLLVVLATFGQNEVAAMITFGLLGTPGMIRVVRAATIAIRADLYLTAARVAGLSTTQIIRRHVLPRVAGPIIVRAFLFAGAALLTESGLAFLGLGVQEPEPSWGGMVASASIYINQHPSLLIPAGVTIALTVLAFGLVGDAVRDAIGGRHLRYAGSARPAPHPVDSGTDEETPSALLSVRGLSVGFPGETGFTTVVNDVSFEVRAGETVGLVGESGCGKSVTARAVLGLLASGGAVTTGRCWFDGEDLRITGRNRCADIRGSQVGLISQEPSASLDPNLTVGRQLAEIVRRHRTVSRSQARVEALDLLQKVQMPEPVAVAGRYPHELSGGMAQRVCIAAALAGRPRLLIADEPTTALDVTVQAEILDLLRHLQETTGMAILLVTHDWGVVADLCHRAVVMYAGQVVESTEVEPMFRRPLHPYTDGLLKSNPHRVVVGERLPAIAGTVPPPHEWPRGCHFHPRCPLAGPDCMETAVPIFEPTPGRLTRCLHHDRLAVGARHA</sequence>
<dbReference type="Gene3D" id="3.40.50.300">
    <property type="entry name" value="P-loop containing nucleotide triphosphate hydrolases"/>
    <property type="match status" value="1"/>
</dbReference>
<dbReference type="EMBL" id="WMBA01000002">
    <property type="protein sequence ID" value="MTD52734.1"/>
    <property type="molecule type" value="Genomic_DNA"/>
</dbReference>
<dbReference type="PROSITE" id="PS50928">
    <property type="entry name" value="ABC_TM1"/>
    <property type="match status" value="1"/>
</dbReference>
<dbReference type="PROSITE" id="PS00211">
    <property type="entry name" value="ABC_TRANSPORTER_1"/>
    <property type="match status" value="1"/>
</dbReference>
<evidence type="ECO:0000313" key="15">
    <source>
        <dbReference type="Proteomes" id="UP000440096"/>
    </source>
</evidence>
<dbReference type="RefSeq" id="WP_154754983.1">
    <property type="nucleotide sequence ID" value="NZ_WMBA01000002.1"/>
</dbReference>
<accession>A0A6N7Z019</accession>
<comment type="caution">
    <text evidence="14">The sequence shown here is derived from an EMBL/GenBank/DDBJ whole genome shotgun (WGS) entry which is preliminary data.</text>
</comment>
<evidence type="ECO:0000259" key="12">
    <source>
        <dbReference type="PROSITE" id="PS50893"/>
    </source>
</evidence>
<keyword evidence="15" id="KW-1185">Reference proteome</keyword>
<dbReference type="Proteomes" id="UP000440096">
    <property type="component" value="Unassembled WGS sequence"/>
</dbReference>
<evidence type="ECO:0000256" key="11">
    <source>
        <dbReference type="RuleBase" id="RU363032"/>
    </source>
</evidence>
<dbReference type="SUPFAM" id="SSF161098">
    <property type="entry name" value="MetI-like"/>
    <property type="match status" value="1"/>
</dbReference>
<comment type="subcellular location">
    <subcellularLocation>
        <location evidence="11">Cell membrane</location>
        <topology evidence="11">Multi-pass membrane protein</topology>
    </subcellularLocation>
    <subcellularLocation>
        <location evidence="2">Cell membrane</location>
        <topology evidence="2">Peripheral membrane protein</topology>
    </subcellularLocation>
    <subcellularLocation>
        <location evidence="1">Membrane</location>
        <topology evidence="1">Multi-pass membrane protein</topology>
    </subcellularLocation>
</comment>
<evidence type="ECO:0000256" key="8">
    <source>
        <dbReference type="ARBA" id="ARBA00022840"/>
    </source>
</evidence>
<evidence type="ECO:0000256" key="7">
    <source>
        <dbReference type="ARBA" id="ARBA00022741"/>
    </source>
</evidence>
<evidence type="ECO:0000256" key="4">
    <source>
        <dbReference type="ARBA" id="ARBA00022448"/>
    </source>
</evidence>
<dbReference type="InterPro" id="IPR050388">
    <property type="entry name" value="ABC_Ni/Peptide_Import"/>
</dbReference>
<dbReference type="SMART" id="SM00382">
    <property type="entry name" value="AAA"/>
    <property type="match status" value="1"/>
</dbReference>
<dbReference type="OrthoDB" id="3327300at2"/>